<feature type="transmembrane region" description="Helical" evidence="6">
    <location>
        <begin position="235"/>
        <end position="258"/>
    </location>
</feature>
<dbReference type="NCBIfam" id="TIGR00765">
    <property type="entry name" value="yihY_not_rbn"/>
    <property type="match status" value="1"/>
</dbReference>
<dbReference type="Proteomes" id="UP000885832">
    <property type="component" value="Unassembled WGS sequence"/>
</dbReference>
<comment type="caution">
    <text evidence="7">The sequence shown here is derived from an EMBL/GenBank/DDBJ whole genome shotgun (WGS) entry which is preliminary data.</text>
</comment>
<evidence type="ECO:0000256" key="6">
    <source>
        <dbReference type="SAM" id="Phobius"/>
    </source>
</evidence>
<keyword evidence="2" id="KW-1003">Cell membrane</keyword>
<dbReference type="AlphaFoldDB" id="A0A832N4Y5"/>
<evidence type="ECO:0000313" key="7">
    <source>
        <dbReference type="EMBL" id="HHJ80390.1"/>
    </source>
</evidence>
<feature type="transmembrane region" description="Helical" evidence="6">
    <location>
        <begin position="116"/>
        <end position="138"/>
    </location>
</feature>
<feature type="transmembrane region" description="Helical" evidence="6">
    <location>
        <begin position="264"/>
        <end position="288"/>
    </location>
</feature>
<evidence type="ECO:0000256" key="3">
    <source>
        <dbReference type="ARBA" id="ARBA00022692"/>
    </source>
</evidence>
<dbReference type="PANTHER" id="PTHR30213">
    <property type="entry name" value="INNER MEMBRANE PROTEIN YHJD"/>
    <property type="match status" value="1"/>
</dbReference>
<evidence type="ECO:0000256" key="1">
    <source>
        <dbReference type="ARBA" id="ARBA00004651"/>
    </source>
</evidence>
<accession>A0A832N4Y5</accession>
<comment type="subcellular location">
    <subcellularLocation>
        <location evidence="1">Cell membrane</location>
        <topology evidence="1">Multi-pass membrane protein</topology>
    </subcellularLocation>
</comment>
<evidence type="ECO:0000256" key="4">
    <source>
        <dbReference type="ARBA" id="ARBA00022989"/>
    </source>
</evidence>
<protein>
    <submittedName>
        <fullName evidence="7">YihY/virulence factor BrkB family protein</fullName>
    </submittedName>
</protein>
<feature type="transmembrane region" description="Helical" evidence="6">
    <location>
        <begin position="200"/>
        <end position="223"/>
    </location>
</feature>
<name>A0A832N4Y5_9GAMM</name>
<organism evidence="7">
    <name type="scientific">Candidatus Tenderia electrophaga</name>
    <dbReference type="NCBI Taxonomy" id="1748243"/>
    <lineage>
        <taxon>Bacteria</taxon>
        <taxon>Pseudomonadati</taxon>
        <taxon>Pseudomonadota</taxon>
        <taxon>Gammaproteobacteria</taxon>
        <taxon>Candidatus Tenderiales</taxon>
        <taxon>Candidatus Tenderiaceae</taxon>
        <taxon>Candidatus Tenderia</taxon>
    </lineage>
</organism>
<keyword evidence="3 6" id="KW-0812">Transmembrane</keyword>
<dbReference type="GO" id="GO:0005886">
    <property type="term" value="C:plasma membrane"/>
    <property type="evidence" value="ECO:0007669"/>
    <property type="project" value="UniProtKB-SubCell"/>
</dbReference>
<feature type="transmembrane region" description="Helical" evidence="6">
    <location>
        <begin position="158"/>
        <end position="180"/>
    </location>
</feature>
<keyword evidence="5 6" id="KW-0472">Membrane</keyword>
<dbReference type="Gene3D" id="1.10.10.10">
    <property type="entry name" value="Winged helix-like DNA-binding domain superfamily/Winged helix DNA-binding domain"/>
    <property type="match status" value="1"/>
</dbReference>
<keyword evidence="4 6" id="KW-1133">Transmembrane helix</keyword>
<dbReference type="PANTHER" id="PTHR30213:SF0">
    <property type="entry name" value="UPF0761 MEMBRANE PROTEIN YIHY"/>
    <property type="match status" value="1"/>
</dbReference>
<gene>
    <name evidence="7" type="ORF">ENJ65_02020</name>
</gene>
<dbReference type="Pfam" id="PF03631">
    <property type="entry name" value="Virul_fac_BrkB"/>
    <property type="match status" value="1"/>
</dbReference>
<evidence type="ECO:0000256" key="5">
    <source>
        <dbReference type="ARBA" id="ARBA00023136"/>
    </source>
</evidence>
<dbReference type="EMBL" id="DRNF01000127">
    <property type="protein sequence ID" value="HHJ80390.1"/>
    <property type="molecule type" value="Genomic_DNA"/>
</dbReference>
<reference evidence="7" key="1">
    <citation type="journal article" date="2020" name="mSystems">
        <title>Genome- and Community-Level Interaction Insights into Carbon Utilization and Element Cycling Functions of Hydrothermarchaeota in Hydrothermal Sediment.</title>
        <authorList>
            <person name="Zhou Z."/>
            <person name="Liu Y."/>
            <person name="Xu W."/>
            <person name="Pan J."/>
            <person name="Luo Z.H."/>
            <person name="Li M."/>
        </authorList>
    </citation>
    <scope>NUCLEOTIDE SEQUENCE [LARGE SCALE GENOMIC DNA]</scope>
    <source>
        <strain evidence="7">HyVt-505</strain>
    </source>
</reference>
<evidence type="ECO:0000256" key="2">
    <source>
        <dbReference type="ARBA" id="ARBA00022475"/>
    </source>
</evidence>
<dbReference type="InterPro" id="IPR036388">
    <property type="entry name" value="WH-like_DNA-bd_sf"/>
</dbReference>
<proteinExistence type="predicted"/>
<dbReference type="InterPro" id="IPR017039">
    <property type="entry name" value="Virul_fac_BrkB"/>
</dbReference>
<feature type="transmembrane region" description="Helical" evidence="6">
    <location>
        <begin position="57"/>
        <end position="79"/>
    </location>
</feature>
<sequence length="449" mass="50555">MHDTLTKYKDALQHQLWETDLSNSGWGRRGLTQTLRLLYVVLHELVAGQLTLRAMSLIYTTLISLVPLLAVSFSVLKAFGVQGQIEPFLLEFLAPLGTKGEEIGANIIGFIDNMNVGVLGAVGLGMLFYTVVSLVQKIEQTFNHIWHIKNPRSFLRRVTDYLSVLMIGPVMVVSALAMTASMVSSTFVQYIIAIEPFGTMFYYLMLTIPYILIIIAFTFMYMFIPNTSVKLGPALTGATVSGILWKTGGMLFASFAAGSTKYDAIYSSFAILITFMIWLYLSWLIFLLGSQIAFYRQHPEYVRPVRGDIELSSRQKEKLALLAMYWVGKHYYLGLKPWTLRALNSHLGVPSDLLSNTLDQLTSNGLILEIVDKDTTYIPAKDLDAITLQQLISITRHARRDILEHTQRQAEVENILADLDQAYISTLGDQTVRQWISEHNKIPDNPKQV</sequence>